<proteinExistence type="inferred from homology"/>
<dbReference type="PANTHER" id="PTHR33175">
    <property type="entry name" value="DNA-BINDING PROTEIN HU"/>
    <property type="match status" value="1"/>
</dbReference>
<dbReference type="CDD" id="cd13836">
    <property type="entry name" value="IHF_B"/>
    <property type="match status" value="1"/>
</dbReference>
<evidence type="ECO:0000313" key="5">
    <source>
        <dbReference type="EMBL" id="KAA4744120.1"/>
    </source>
</evidence>
<dbReference type="Proteomes" id="UP000479773">
    <property type="component" value="Unassembled WGS sequence"/>
</dbReference>
<comment type="caution">
    <text evidence="5">The sequence shown here is derived from an EMBL/GenBank/DDBJ whole genome shotgun (WGS) entry which is preliminary data.</text>
</comment>
<evidence type="ECO:0000256" key="3">
    <source>
        <dbReference type="ARBA" id="ARBA00023125"/>
    </source>
</evidence>
<dbReference type="SMART" id="SM00411">
    <property type="entry name" value="BHL"/>
    <property type="match status" value="1"/>
</dbReference>
<reference evidence="5 6" key="1">
    <citation type="journal article" date="2019" name="Nat. Med.">
        <title>A library of human gut bacterial isolates paired with longitudinal multiomics data enables mechanistic microbiome research.</title>
        <authorList>
            <person name="Poyet M."/>
            <person name="Groussin M."/>
            <person name="Gibbons S.M."/>
            <person name="Avila-Pacheco J."/>
            <person name="Jiang X."/>
            <person name="Kearney S.M."/>
            <person name="Perrotta A.R."/>
            <person name="Berdy B."/>
            <person name="Zhao S."/>
            <person name="Lieberman T.D."/>
            <person name="Swanson P.K."/>
            <person name="Smith M."/>
            <person name="Roesemann S."/>
            <person name="Alexander J.E."/>
            <person name="Rich S.A."/>
            <person name="Livny J."/>
            <person name="Vlamakis H."/>
            <person name="Clish C."/>
            <person name="Bullock K."/>
            <person name="Deik A."/>
            <person name="Scott J."/>
            <person name="Pierce K.A."/>
            <person name="Xavier R.J."/>
            <person name="Alm E.J."/>
        </authorList>
    </citation>
    <scope>NUCLEOTIDE SEQUENCE [LARGE SCALE GENOMIC DNA]</scope>
    <source>
        <strain evidence="5 6">BIOML-A106</strain>
    </source>
</reference>
<dbReference type="SUPFAM" id="SSF47729">
    <property type="entry name" value="IHF-like DNA-binding proteins"/>
    <property type="match status" value="1"/>
</dbReference>
<dbReference type="GO" id="GO:0030261">
    <property type="term" value="P:chromosome condensation"/>
    <property type="evidence" value="ECO:0007669"/>
    <property type="project" value="UniProtKB-KW"/>
</dbReference>
<dbReference type="AlphaFoldDB" id="A0A642EVC2"/>
<accession>A0A642EVC2</accession>
<protein>
    <submittedName>
        <fullName evidence="5">Integration host factor subunit beta</fullName>
    </submittedName>
</protein>
<dbReference type="PANTHER" id="PTHR33175:SF3">
    <property type="entry name" value="DNA-BINDING PROTEIN HU-BETA"/>
    <property type="match status" value="1"/>
</dbReference>
<dbReference type="Pfam" id="PF00216">
    <property type="entry name" value="Bac_DNA_binding"/>
    <property type="match status" value="1"/>
</dbReference>
<dbReference type="PRINTS" id="PR01727">
    <property type="entry name" value="DNABINDINGHU"/>
</dbReference>
<comment type="similarity">
    <text evidence="1 4">Belongs to the bacterial histone-like protein family.</text>
</comment>
<organism evidence="5 6">
    <name type="scientific">Bacteroides fragilis</name>
    <dbReference type="NCBI Taxonomy" id="817"/>
    <lineage>
        <taxon>Bacteria</taxon>
        <taxon>Pseudomonadati</taxon>
        <taxon>Bacteroidota</taxon>
        <taxon>Bacteroidia</taxon>
        <taxon>Bacteroidales</taxon>
        <taxon>Bacteroidaceae</taxon>
        <taxon>Bacteroides</taxon>
    </lineage>
</organism>
<keyword evidence="3" id="KW-0238">DNA-binding</keyword>
<evidence type="ECO:0000256" key="2">
    <source>
        <dbReference type="ARBA" id="ARBA00023067"/>
    </source>
</evidence>
<evidence type="ECO:0000313" key="6">
    <source>
        <dbReference type="Proteomes" id="UP000479773"/>
    </source>
</evidence>
<dbReference type="InterPro" id="IPR000119">
    <property type="entry name" value="Hist_DNA-bd"/>
</dbReference>
<dbReference type="GO" id="GO:0003677">
    <property type="term" value="F:DNA binding"/>
    <property type="evidence" value="ECO:0007669"/>
    <property type="project" value="UniProtKB-KW"/>
</dbReference>
<gene>
    <name evidence="5" type="ORF">F3B44_25260</name>
</gene>
<evidence type="ECO:0000256" key="4">
    <source>
        <dbReference type="RuleBase" id="RU003939"/>
    </source>
</evidence>
<dbReference type="GO" id="GO:0005829">
    <property type="term" value="C:cytosol"/>
    <property type="evidence" value="ECO:0007669"/>
    <property type="project" value="TreeGrafter"/>
</dbReference>
<dbReference type="InterPro" id="IPR010992">
    <property type="entry name" value="IHF-like_DNA-bd_dom_sf"/>
</dbReference>
<sequence length="96" mass="10451">MTKAEIVDRIAKQTGIEKNTVTAVVEAFMKSVKNSMIAGEEVFLRGFGSFIIKRKAQKTGRNISSNTTVIIPAHSVPAFKPAKTFRDIVKGGIEAK</sequence>
<name>A0A642EVC2_BACFG</name>
<dbReference type="GO" id="GO:0030527">
    <property type="term" value="F:structural constituent of chromatin"/>
    <property type="evidence" value="ECO:0007669"/>
    <property type="project" value="InterPro"/>
</dbReference>
<keyword evidence="2" id="KW-0226">DNA condensation</keyword>
<evidence type="ECO:0000256" key="1">
    <source>
        <dbReference type="ARBA" id="ARBA00010529"/>
    </source>
</evidence>
<dbReference type="EMBL" id="VWEQ01000132">
    <property type="protein sequence ID" value="KAA4744120.1"/>
    <property type="molecule type" value="Genomic_DNA"/>
</dbReference>
<dbReference type="Gene3D" id="4.10.520.10">
    <property type="entry name" value="IHF-like DNA-binding proteins"/>
    <property type="match status" value="1"/>
</dbReference>